<feature type="domain" description="Peptidase M50" evidence="11">
    <location>
        <begin position="41"/>
        <end position="95"/>
    </location>
</feature>
<comment type="cofactor">
    <cofactor evidence="1">
        <name>Zn(2+)</name>
        <dbReference type="ChEBI" id="CHEBI:29105"/>
    </cofactor>
</comment>
<evidence type="ECO:0000256" key="2">
    <source>
        <dbReference type="ARBA" id="ARBA00004141"/>
    </source>
</evidence>
<name>X1PL78_9ZZZZ</name>
<proteinExistence type="predicted"/>
<evidence type="ECO:0000256" key="5">
    <source>
        <dbReference type="ARBA" id="ARBA00022801"/>
    </source>
</evidence>
<feature type="non-terminal residue" evidence="12">
    <location>
        <position position="142"/>
    </location>
</feature>
<evidence type="ECO:0000256" key="8">
    <source>
        <dbReference type="ARBA" id="ARBA00023049"/>
    </source>
</evidence>
<keyword evidence="4 10" id="KW-0812">Transmembrane</keyword>
<evidence type="ECO:0000256" key="7">
    <source>
        <dbReference type="ARBA" id="ARBA00022989"/>
    </source>
</evidence>
<gene>
    <name evidence="12" type="ORF">S06H3_48154</name>
</gene>
<dbReference type="GO" id="GO:0006508">
    <property type="term" value="P:proteolysis"/>
    <property type="evidence" value="ECO:0007669"/>
    <property type="project" value="UniProtKB-KW"/>
</dbReference>
<dbReference type="InterPro" id="IPR008915">
    <property type="entry name" value="Peptidase_M50"/>
</dbReference>
<dbReference type="InterPro" id="IPR004387">
    <property type="entry name" value="Pept_M50_Zn"/>
</dbReference>
<keyword evidence="6" id="KW-0862">Zinc</keyword>
<dbReference type="PANTHER" id="PTHR42837:SF2">
    <property type="entry name" value="MEMBRANE METALLOPROTEASE ARASP2, CHLOROPLASTIC-RELATED"/>
    <property type="match status" value="1"/>
</dbReference>
<dbReference type="GO" id="GO:0016020">
    <property type="term" value="C:membrane"/>
    <property type="evidence" value="ECO:0007669"/>
    <property type="project" value="UniProtKB-SubCell"/>
</dbReference>
<protein>
    <recommendedName>
        <fullName evidence="11">Peptidase M50 domain-containing protein</fullName>
    </recommendedName>
</protein>
<dbReference type="AlphaFoldDB" id="X1PL78"/>
<feature type="transmembrane region" description="Helical" evidence="10">
    <location>
        <begin position="12"/>
        <end position="32"/>
    </location>
</feature>
<evidence type="ECO:0000256" key="9">
    <source>
        <dbReference type="ARBA" id="ARBA00023136"/>
    </source>
</evidence>
<evidence type="ECO:0000256" key="6">
    <source>
        <dbReference type="ARBA" id="ARBA00022833"/>
    </source>
</evidence>
<evidence type="ECO:0000313" key="12">
    <source>
        <dbReference type="EMBL" id="GAI39825.1"/>
    </source>
</evidence>
<keyword evidence="5" id="KW-0378">Hydrolase</keyword>
<keyword evidence="8" id="KW-0482">Metalloprotease</keyword>
<evidence type="ECO:0000256" key="4">
    <source>
        <dbReference type="ARBA" id="ARBA00022692"/>
    </source>
</evidence>
<evidence type="ECO:0000256" key="10">
    <source>
        <dbReference type="SAM" id="Phobius"/>
    </source>
</evidence>
<organism evidence="12">
    <name type="scientific">marine sediment metagenome</name>
    <dbReference type="NCBI Taxonomy" id="412755"/>
    <lineage>
        <taxon>unclassified sequences</taxon>
        <taxon>metagenomes</taxon>
        <taxon>ecological metagenomes</taxon>
    </lineage>
</organism>
<keyword evidence="7 10" id="KW-1133">Transmembrane helix</keyword>
<keyword evidence="9 10" id="KW-0472">Membrane</keyword>
<evidence type="ECO:0000259" key="11">
    <source>
        <dbReference type="Pfam" id="PF02163"/>
    </source>
</evidence>
<comment type="subcellular location">
    <subcellularLocation>
        <location evidence="2">Membrane</location>
        <topology evidence="2">Multi-pass membrane protein</topology>
    </subcellularLocation>
</comment>
<keyword evidence="3" id="KW-0645">Protease</keyword>
<accession>X1PL78</accession>
<dbReference type="GO" id="GO:0004222">
    <property type="term" value="F:metalloendopeptidase activity"/>
    <property type="evidence" value="ECO:0007669"/>
    <property type="project" value="InterPro"/>
</dbReference>
<evidence type="ECO:0000256" key="1">
    <source>
        <dbReference type="ARBA" id="ARBA00001947"/>
    </source>
</evidence>
<comment type="caution">
    <text evidence="12">The sequence shown here is derived from an EMBL/GenBank/DDBJ whole genome shotgun (WGS) entry which is preliminary data.</text>
</comment>
<dbReference type="EMBL" id="BARV01030306">
    <property type="protein sequence ID" value="GAI39825.1"/>
    <property type="molecule type" value="Genomic_DNA"/>
</dbReference>
<reference evidence="12" key="1">
    <citation type="journal article" date="2014" name="Front. Microbiol.">
        <title>High frequency of phylogenetically diverse reductive dehalogenase-homologous genes in deep subseafloor sedimentary metagenomes.</title>
        <authorList>
            <person name="Kawai M."/>
            <person name="Futagami T."/>
            <person name="Toyoda A."/>
            <person name="Takaki Y."/>
            <person name="Nishi S."/>
            <person name="Hori S."/>
            <person name="Arai W."/>
            <person name="Tsubouchi T."/>
            <person name="Morono Y."/>
            <person name="Uchiyama I."/>
            <person name="Ito T."/>
            <person name="Fujiyama A."/>
            <person name="Inagaki F."/>
            <person name="Takami H."/>
        </authorList>
    </citation>
    <scope>NUCLEOTIDE SEQUENCE</scope>
    <source>
        <strain evidence="12">Expedition CK06-06</strain>
    </source>
</reference>
<dbReference type="PANTHER" id="PTHR42837">
    <property type="entry name" value="REGULATOR OF SIGMA-E PROTEASE RSEP"/>
    <property type="match status" value="1"/>
</dbReference>
<dbReference type="Pfam" id="PF02163">
    <property type="entry name" value="Peptidase_M50"/>
    <property type="match status" value="1"/>
</dbReference>
<feature type="transmembrane region" description="Helical" evidence="10">
    <location>
        <begin position="38"/>
        <end position="59"/>
    </location>
</feature>
<evidence type="ECO:0000256" key="3">
    <source>
        <dbReference type="ARBA" id="ARBA00022670"/>
    </source>
</evidence>
<sequence>MSELKVFFNKHFRLMLFAVVFVVVVSLIARNINAFGNVLLVILGFGAVILVHEFGHFIIAKLSGIKVEAFSIGFPPILVGIRRTEDGYRIRMLPSFFQKENDESDDGSLCFTVAKKGKASETEYRIGLIPFGGFVKMLGQED</sequence>